<keyword evidence="4" id="KW-1185">Reference proteome</keyword>
<dbReference type="EMBL" id="JACGCI010000011">
    <property type="protein sequence ID" value="KAF6760927.1"/>
    <property type="molecule type" value="Genomic_DNA"/>
</dbReference>
<feature type="transmembrane region" description="Helical" evidence="1">
    <location>
        <begin position="235"/>
        <end position="255"/>
    </location>
</feature>
<organism evidence="3 4">
    <name type="scientific">Ephemerocybe angulata</name>
    <dbReference type="NCBI Taxonomy" id="980116"/>
    <lineage>
        <taxon>Eukaryota</taxon>
        <taxon>Fungi</taxon>
        <taxon>Dikarya</taxon>
        <taxon>Basidiomycota</taxon>
        <taxon>Agaricomycotina</taxon>
        <taxon>Agaricomycetes</taxon>
        <taxon>Agaricomycetidae</taxon>
        <taxon>Agaricales</taxon>
        <taxon>Agaricineae</taxon>
        <taxon>Psathyrellaceae</taxon>
        <taxon>Ephemerocybe</taxon>
    </lineage>
</organism>
<dbReference type="OrthoDB" id="3069731at2759"/>
<evidence type="ECO:0000313" key="4">
    <source>
        <dbReference type="Proteomes" id="UP000521943"/>
    </source>
</evidence>
<keyword evidence="1" id="KW-0812">Transmembrane</keyword>
<evidence type="ECO:0000256" key="1">
    <source>
        <dbReference type="SAM" id="Phobius"/>
    </source>
</evidence>
<dbReference type="Proteomes" id="UP000521943">
    <property type="component" value="Unassembled WGS sequence"/>
</dbReference>
<name>A0A8H6IAP5_9AGAR</name>
<feature type="transmembrane region" description="Helical" evidence="1">
    <location>
        <begin position="31"/>
        <end position="56"/>
    </location>
</feature>
<proteinExistence type="predicted"/>
<feature type="transmembrane region" description="Helical" evidence="1">
    <location>
        <begin position="261"/>
        <end position="282"/>
    </location>
</feature>
<gene>
    <name evidence="3" type="ORF">DFP72DRAFT_881811</name>
</gene>
<feature type="chain" id="PRO_5034334269" evidence="2">
    <location>
        <begin position="22"/>
        <end position="290"/>
    </location>
</feature>
<keyword evidence="2" id="KW-0732">Signal</keyword>
<feature type="non-terminal residue" evidence="3">
    <location>
        <position position="290"/>
    </location>
</feature>
<sequence>MLHLFTTLSISLLFLTGSCSAQITYRRRATSPARIIAGCVVGGLALTIFLFALCMLSRRRKRAMRYNLAAIPRPHAGEKPYYAPQQQSYAPGASLIIDGGLPMQKYQDPQTYPAQQYPAQAHSAGSWYGRKLRPEDEPLPLYEPNDTSDTTRTNANAVQPPIHNSVSRRRLRPTCHNCDNLTGTFTGHNFRPKSAFRSRLSPYQPMSTRCSSTSMLSCIIHPNLSRRIRGRAGQCQMVLGVCLVRVWPFGVNVFLFFHFDFLLWIVFHFFCRFDLLGFGSCYTRTENMYI</sequence>
<dbReference type="AlphaFoldDB" id="A0A8H6IAP5"/>
<accession>A0A8H6IAP5</accession>
<keyword evidence="1" id="KW-1133">Transmembrane helix</keyword>
<reference evidence="3 4" key="1">
    <citation type="submission" date="2020-07" db="EMBL/GenBank/DDBJ databases">
        <title>Comparative genomics of pyrophilous fungi reveals a link between fire events and developmental genes.</title>
        <authorList>
            <consortium name="DOE Joint Genome Institute"/>
            <person name="Steindorff A.S."/>
            <person name="Carver A."/>
            <person name="Calhoun S."/>
            <person name="Stillman K."/>
            <person name="Liu H."/>
            <person name="Lipzen A."/>
            <person name="Pangilinan J."/>
            <person name="Labutti K."/>
            <person name="Bruns T.D."/>
            <person name="Grigoriev I.V."/>
        </authorList>
    </citation>
    <scope>NUCLEOTIDE SEQUENCE [LARGE SCALE GENOMIC DNA]</scope>
    <source>
        <strain evidence="3 4">CBS 144469</strain>
    </source>
</reference>
<keyword evidence="1" id="KW-0472">Membrane</keyword>
<evidence type="ECO:0000313" key="3">
    <source>
        <dbReference type="EMBL" id="KAF6760927.1"/>
    </source>
</evidence>
<evidence type="ECO:0000256" key="2">
    <source>
        <dbReference type="SAM" id="SignalP"/>
    </source>
</evidence>
<comment type="caution">
    <text evidence="3">The sequence shown here is derived from an EMBL/GenBank/DDBJ whole genome shotgun (WGS) entry which is preliminary data.</text>
</comment>
<protein>
    <submittedName>
        <fullName evidence="3">Uncharacterized protein</fullName>
    </submittedName>
</protein>
<feature type="signal peptide" evidence="2">
    <location>
        <begin position="1"/>
        <end position="21"/>
    </location>
</feature>